<reference evidence="2" key="1">
    <citation type="submission" date="2021-02" db="EMBL/GenBank/DDBJ databases">
        <authorList>
            <person name="Nowell W R."/>
        </authorList>
    </citation>
    <scope>NUCLEOTIDE SEQUENCE</scope>
</reference>
<comment type="caution">
    <text evidence="2">The sequence shown here is derived from an EMBL/GenBank/DDBJ whole genome shotgun (WGS) entry which is preliminary data.</text>
</comment>
<evidence type="ECO:0000313" key="2">
    <source>
        <dbReference type="EMBL" id="CAF0823863.1"/>
    </source>
</evidence>
<evidence type="ECO:0000313" key="4">
    <source>
        <dbReference type="Proteomes" id="UP000663832"/>
    </source>
</evidence>
<dbReference type="OrthoDB" id="9972528at2759"/>
<dbReference type="Proteomes" id="UP000663832">
    <property type="component" value="Unassembled WGS sequence"/>
</dbReference>
<organism evidence="2 4">
    <name type="scientific">Adineta steineri</name>
    <dbReference type="NCBI Taxonomy" id="433720"/>
    <lineage>
        <taxon>Eukaryota</taxon>
        <taxon>Metazoa</taxon>
        <taxon>Spiralia</taxon>
        <taxon>Gnathifera</taxon>
        <taxon>Rotifera</taxon>
        <taxon>Eurotatoria</taxon>
        <taxon>Bdelloidea</taxon>
        <taxon>Adinetida</taxon>
        <taxon>Adinetidae</taxon>
        <taxon>Adineta</taxon>
    </lineage>
</organism>
<dbReference type="EMBL" id="CAJNOI010000005">
    <property type="protein sequence ID" value="CAF0750896.1"/>
    <property type="molecule type" value="Genomic_DNA"/>
</dbReference>
<dbReference type="EMBL" id="CAJNOM010000032">
    <property type="protein sequence ID" value="CAF0864382.1"/>
    <property type="molecule type" value="Genomic_DNA"/>
</dbReference>
<accession>A0A813UC73</accession>
<dbReference type="Proteomes" id="UP000663877">
    <property type="component" value="Unassembled WGS sequence"/>
</dbReference>
<evidence type="ECO:0000313" key="1">
    <source>
        <dbReference type="EMBL" id="CAF0750896.1"/>
    </source>
</evidence>
<dbReference type="AlphaFoldDB" id="A0A813UC73"/>
<dbReference type="EMBL" id="CAJNOM010000021">
    <property type="protein sequence ID" value="CAF0823863.1"/>
    <property type="molecule type" value="Genomic_DNA"/>
</dbReference>
<evidence type="ECO:0000313" key="3">
    <source>
        <dbReference type="EMBL" id="CAF0864382.1"/>
    </source>
</evidence>
<name>A0A813UC73_9BILA</name>
<proteinExistence type="predicted"/>
<sequence>MSNLNPQSLPVITKSSEQIRQKVDERHWELFETRLKKPLFERNKENYTKSNNYHIIDRLKPVDQTRPPIQPNQRWQSFCTQLTDKTNESTRLMSIFHNVWVKNWNTKQLQTDSDTHENTFLKHFKANEHDKKVISSILHQNT</sequence>
<protein>
    <submittedName>
        <fullName evidence="2">Uncharacterized protein</fullName>
    </submittedName>
</protein>
<gene>
    <name evidence="1" type="ORF">BJG266_LOCUS2442</name>
    <name evidence="2" type="ORF">QVE165_LOCUS5414</name>
    <name evidence="3" type="ORF">QVE165_LOCUS7549</name>
</gene>
<keyword evidence="4" id="KW-1185">Reference proteome</keyword>